<dbReference type="RefSeq" id="WP_153386003.1">
    <property type="nucleotide sequence ID" value="NZ_WIVT01000004.1"/>
</dbReference>
<dbReference type="PANTHER" id="PTHR44688">
    <property type="entry name" value="DNA-BINDING TRANSCRIPTIONAL ACTIVATOR DEVR_DOSR"/>
    <property type="match status" value="1"/>
</dbReference>
<dbReference type="SUPFAM" id="SSF46894">
    <property type="entry name" value="C-terminal effector domain of the bipartite response regulators"/>
    <property type="match status" value="1"/>
</dbReference>
<evidence type="ECO:0000313" key="8">
    <source>
        <dbReference type="Proteomes" id="UP000443000"/>
    </source>
</evidence>
<dbReference type="Proteomes" id="UP000443000">
    <property type="component" value="Unassembled WGS sequence"/>
</dbReference>
<gene>
    <name evidence="7" type="ORF">GHN41_05475</name>
    <name evidence="6" type="ORF">GHN86_00830</name>
    <name evidence="5" type="ORF">GHN94_03860</name>
</gene>
<evidence type="ECO:0000313" key="5">
    <source>
        <dbReference type="EMBL" id="MQT24971.1"/>
    </source>
</evidence>
<dbReference type="Gene3D" id="1.10.10.10">
    <property type="entry name" value="Winged helix-like DNA-binding domain superfamily/Winged helix DNA-binding domain"/>
    <property type="match status" value="1"/>
</dbReference>
<keyword evidence="9" id="KW-1185">Reference proteome</keyword>
<evidence type="ECO:0000256" key="3">
    <source>
        <dbReference type="ARBA" id="ARBA00023163"/>
    </source>
</evidence>
<dbReference type="SMART" id="SM00421">
    <property type="entry name" value="HTH_LUXR"/>
    <property type="match status" value="1"/>
</dbReference>
<dbReference type="InterPro" id="IPR000792">
    <property type="entry name" value="Tscrpt_reg_LuxR_C"/>
</dbReference>
<dbReference type="CDD" id="cd06170">
    <property type="entry name" value="LuxR_C_like"/>
    <property type="match status" value="1"/>
</dbReference>
<dbReference type="InterPro" id="IPR036388">
    <property type="entry name" value="WH-like_DNA-bd_sf"/>
</dbReference>
<evidence type="ECO:0000313" key="6">
    <source>
        <dbReference type="EMBL" id="MQT78614.1"/>
    </source>
</evidence>
<evidence type="ECO:0000256" key="1">
    <source>
        <dbReference type="ARBA" id="ARBA00023015"/>
    </source>
</evidence>
<sequence>MTARELEVLRLFGQNRSGRQIAEHLNRSEKTISRQKRMAMQKLGIRCNSDLTDYIRSNQLA</sequence>
<dbReference type="AlphaFoldDB" id="A0A6A7YPB9"/>
<comment type="caution">
    <text evidence="6">The sequence shown here is derived from an EMBL/GenBank/DDBJ whole genome shotgun (WGS) entry which is preliminary data.</text>
</comment>
<dbReference type="PROSITE" id="PS50043">
    <property type="entry name" value="HTH_LUXR_2"/>
    <property type="match status" value="1"/>
</dbReference>
<proteinExistence type="predicted"/>
<dbReference type="GO" id="GO:0006355">
    <property type="term" value="P:regulation of DNA-templated transcription"/>
    <property type="evidence" value="ECO:0007669"/>
    <property type="project" value="InterPro"/>
</dbReference>
<evidence type="ECO:0000256" key="2">
    <source>
        <dbReference type="ARBA" id="ARBA00023125"/>
    </source>
</evidence>
<dbReference type="EMBL" id="WIWC01000001">
    <property type="protein sequence ID" value="MQT78614.1"/>
    <property type="molecule type" value="Genomic_DNA"/>
</dbReference>
<protein>
    <recommendedName>
        <fullName evidence="4">HTH luxR-type domain-containing protein</fullName>
    </recommendedName>
</protein>
<reference evidence="8 9" key="1">
    <citation type="submission" date="2019-10" db="EMBL/GenBank/DDBJ databases">
        <title>Evaluation of single-gene subtyping targets for Pseudomonas.</title>
        <authorList>
            <person name="Reichler S.J."/>
            <person name="Orsi R.H."/>
            <person name="Wiedmann M."/>
            <person name="Martin N.H."/>
            <person name="Murphy S.I."/>
        </authorList>
    </citation>
    <scope>NUCLEOTIDE SEQUENCE</scope>
    <source>
        <strain evidence="5 9">FSL R10-0802</strain>
        <strain evidence="7 8">FSL R10-1594</strain>
        <strain evidence="6">FSL R10-2339</strain>
    </source>
</reference>
<dbReference type="EMBL" id="WIVT01000004">
    <property type="protein sequence ID" value="MQU15902.1"/>
    <property type="molecule type" value="Genomic_DNA"/>
</dbReference>
<dbReference type="OrthoDB" id="6623825at2"/>
<evidence type="ECO:0000259" key="4">
    <source>
        <dbReference type="PROSITE" id="PS50043"/>
    </source>
</evidence>
<dbReference type="Proteomes" id="UP000713985">
    <property type="component" value="Unassembled WGS sequence"/>
</dbReference>
<dbReference type="InterPro" id="IPR016032">
    <property type="entry name" value="Sig_transdc_resp-reg_C-effctor"/>
</dbReference>
<keyword evidence="3" id="KW-0804">Transcription</keyword>
<dbReference type="EMBL" id="WIWP01000004">
    <property type="protein sequence ID" value="MQT24971.1"/>
    <property type="molecule type" value="Genomic_DNA"/>
</dbReference>
<name>A0A6A7YPB9_9PSED</name>
<dbReference type="PANTHER" id="PTHR44688:SF16">
    <property type="entry name" value="DNA-BINDING TRANSCRIPTIONAL ACTIVATOR DEVR_DOSR"/>
    <property type="match status" value="1"/>
</dbReference>
<keyword evidence="1" id="KW-0805">Transcription regulation</keyword>
<keyword evidence="2" id="KW-0238">DNA-binding</keyword>
<evidence type="ECO:0000313" key="7">
    <source>
        <dbReference type="EMBL" id="MQU15902.1"/>
    </source>
</evidence>
<evidence type="ECO:0000313" key="9">
    <source>
        <dbReference type="Proteomes" id="UP000713985"/>
    </source>
</evidence>
<organism evidence="6">
    <name type="scientific">Pseudomonas helleri</name>
    <dbReference type="NCBI Taxonomy" id="1608996"/>
    <lineage>
        <taxon>Bacteria</taxon>
        <taxon>Pseudomonadati</taxon>
        <taxon>Pseudomonadota</taxon>
        <taxon>Gammaproteobacteria</taxon>
        <taxon>Pseudomonadales</taxon>
        <taxon>Pseudomonadaceae</taxon>
        <taxon>Pseudomonas</taxon>
    </lineage>
</organism>
<dbReference type="GO" id="GO:0003677">
    <property type="term" value="F:DNA binding"/>
    <property type="evidence" value="ECO:0007669"/>
    <property type="project" value="UniProtKB-KW"/>
</dbReference>
<dbReference type="Pfam" id="PF00196">
    <property type="entry name" value="GerE"/>
    <property type="match status" value="1"/>
</dbReference>
<feature type="domain" description="HTH luxR-type" evidence="4">
    <location>
        <begin position="1"/>
        <end position="59"/>
    </location>
</feature>
<accession>A0A6A7YPB9</accession>
<dbReference type="PRINTS" id="PR00038">
    <property type="entry name" value="HTHLUXR"/>
</dbReference>